<evidence type="ECO:0000256" key="1">
    <source>
        <dbReference type="SAM" id="SignalP"/>
    </source>
</evidence>
<dbReference type="Proteomes" id="UP000465062">
    <property type="component" value="Chromosome"/>
</dbReference>
<protein>
    <submittedName>
        <fullName evidence="2">Cell division protein FtsN</fullName>
    </submittedName>
</protein>
<feature type="signal peptide" evidence="1">
    <location>
        <begin position="1"/>
        <end position="27"/>
    </location>
</feature>
<dbReference type="NCBIfam" id="TIGR04088">
    <property type="entry name" value="cognate_SipW"/>
    <property type="match status" value="1"/>
</dbReference>
<dbReference type="GO" id="GO:0051301">
    <property type="term" value="P:cell division"/>
    <property type="evidence" value="ECO:0007669"/>
    <property type="project" value="UniProtKB-KW"/>
</dbReference>
<sequence>MSFTKNVSKGIMSAALGLSLIGGGTFAYFSDAEATENTFAAGTLDLSMNPSAVVNIDNIKPGDEIYREFTLKNNGTLDIHQVLLDTKYQVRDAKGDNTGDMAEHIKVTIMYNTNSATNVAVETTLAELQGKTPDVTAIGSFIGSSDDGALPVPDGISVGQEEKIFVLFEFVDSGEDQNQFQGDTLKVDWSFNAMTGNSTYHDDTDPENN</sequence>
<accession>A0A6I6UVE0</accession>
<dbReference type="EMBL" id="CP047394">
    <property type="protein sequence ID" value="QHE63273.1"/>
    <property type="molecule type" value="Genomic_DNA"/>
</dbReference>
<proteinExistence type="predicted"/>
<dbReference type="InterPro" id="IPR023833">
    <property type="entry name" value="Signal_pept_SipW-depend-type"/>
</dbReference>
<reference evidence="2 3" key="1">
    <citation type="submission" date="2019-06" db="EMBL/GenBank/DDBJ databases">
        <title>An operon consisting of a P-type ATPase gene and a transcriptional regular gene given the different cadmium resistance in Bacillus vietamensis 151-6 and Bacillus marisflavi 151-25.</title>
        <authorList>
            <person name="Yu X."/>
        </authorList>
    </citation>
    <scope>NUCLEOTIDE SEQUENCE [LARGE SCALE GENOMIC DNA]</scope>
    <source>
        <strain evidence="2 3">151-6</strain>
    </source>
</reference>
<organism evidence="2 3">
    <name type="scientific">Rossellomorea vietnamensis</name>
    <dbReference type="NCBI Taxonomy" id="218284"/>
    <lineage>
        <taxon>Bacteria</taxon>
        <taxon>Bacillati</taxon>
        <taxon>Bacillota</taxon>
        <taxon>Bacilli</taxon>
        <taxon>Bacillales</taxon>
        <taxon>Bacillaceae</taxon>
        <taxon>Rossellomorea</taxon>
    </lineage>
</organism>
<feature type="chain" id="PRO_5039335624" evidence="1">
    <location>
        <begin position="28"/>
        <end position="209"/>
    </location>
</feature>
<evidence type="ECO:0000313" key="3">
    <source>
        <dbReference type="Proteomes" id="UP000465062"/>
    </source>
</evidence>
<name>A0A6I6UVE0_9BACI</name>
<keyword evidence="1" id="KW-0732">Signal</keyword>
<dbReference type="Pfam" id="PF12389">
    <property type="entry name" value="Peptidase_M73"/>
    <property type="match status" value="1"/>
</dbReference>
<keyword evidence="2" id="KW-0131">Cell cycle</keyword>
<dbReference type="KEGG" id="bvq:FHE72_21500"/>
<keyword evidence="2" id="KW-0132">Cell division</keyword>
<dbReference type="InterPro" id="IPR022121">
    <property type="entry name" value="Peptidase_M73_camelysin"/>
</dbReference>
<dbReference type="AlphaFoldDB" id="A0A6I6UVE0"/>
<evidence type="ECO:0000313" key="2">
    <source>
        <dbReference type="EMBL" id="QHE63273.1"/>
    </source>
</evidence>
<gene>
    <name evidence="2" type="ORF">FHE72_21500</name>
</gene>
<dbReference type="RefSeq" id="WP_159362952.1">
    <property type="nucleotide sequence ID" value="NZ_CP047394.1"/>
</dbReference>